<dbReference type="InterPro" id="IPR007730">
    <property type="entry name" value="SPOR-like_dom"/>
</dbReference>
<keyword evidence="2" id="KW-1133">Transmembrane helix</keyword>
<organism evidence="4">
    <name type="scientific">hydrothermal vent metagenome</name>
    <dbReference type="NCBI Taxonomy" id="652676"/>
    <lineage>
        <taxon>unclassified sequences</taxon>
        <taxon>metagenomes</taxon>
        <taxon>ecological metagenomes</taxon>
    </lineage>
</organism>
<sequence>EGPHGSGKTSLFRQFIQTDINNTKILSMQAEATDTLVQIQQKMSIHLQDMGDANHLDDNLKNLQMFDQIPLAVIDSAHVLSDTTLQELFRYQQQLKQEHDVSLKFLIFANTGIAETLQNITDIQAGQMYVQNMPEYSAQQIDAFISHKLQLAGYSGETILDNNNIQQLFKRSKGIPLAIMQLSAPIIDKAVMQKIKPTSGNWKKNLALAFILLILLGAGLSAYFLLPTDNIKGELTLDTQPDSSTEISTDAVYIDDETPSDNLEQTPDIADTQSESKQVPQQPAANMESELPERADLIAQEAIHQASKTAPEIIPETIPETAADSAPVEPAYSEQPDIAVEEPAHSTTEPTGEEATSTPENNPEIADTAPEPVEPLPAVQVSETATTTKDKAPELARNIAPSQAAAPANKPANTKPHPAFEQLKSAGVHDVNWLLKQPAGNWTLQFLGARSPRALLKFAKKHPLNGNGIWYQSSLKGLPYYVLIYGSYPSRDAAHKAISQLSPQLRAIKPWVKSLKAVQQALE</sequence>
<dbReference type="InterPro" id="IPR036680">
    <property type="entry name" value="SPOR-like_sf"/>
</dbReference>
<evidence type="ECO:0000259" key="3">
    <source>
        <dbReference type="PROSITE" id="PS51724"/>
    </source>
</evidence>
<feature type="region of interest" description="Disordered" evidence="1">
    <location>
        <begin position="251"/>
        <end position="289"/>
    </location>
</feature>
<dbReference type="InterPro" id="IPR052026">
    <property type="entry name" value="ExeA_AAA_ATPase_DNA-bind"/>
</dbReference>
<feature type="compositionally biased region" description="Polar residues" evidence="1">
    <location>
        <begin position="260"/>
        <end position="284"/>
    </location>
</feature>
<dbReference type="SUPFAM" id="SSF52540">
    <property type="entry name" value="P-loop containing nucleoside triphosphate hydrolases"/>
    <property type="match status" value="1"/>
</dbReference>
<dbReference type="EMBL" id="UOFJ01000661">
    <property type="protein sequence ID" value="VAW72398.1"/>
    <property type="molecule type" value="Genomic_DNA"/>
</dbReference>
<feature type="domain" description="SPOR" evidence="3">
    <location>
        <begin position="436"/>
        <end position="514"/>
    </location>
</feature>
<name>A0A3B0XVN5_9ZZZZ</name>
<evidence type="ECO:0000313" key="4">
    <source>
        <dbReference type="EMBL" id="VAW72398.1"/>
    </source>
</evidence>
<reference evidence="4" key="1">
    <citation type="submission" date="2018-06" db="EMBL/GenBank/DDBJ databases">
        <authorList>
            <person name="Zhirakovskaya E."/>
        </authorList>
    </citation>
    <scope>NUCLEOTIDE SEQUENCE</scope>
</reference>
<protein>
    <recommendedName>
        <fullName evidence="3">SPOR domain-containing protein</fullName>
    </recommendedName>
</protein>
<dbReference type="Gene3D" id="3.40.50.300">
    <property type="entry name" value="P-loop containing nucleotide triphosphate hydrolases"/>
    <property type="match status" value="1"/>
</dbReference>
<feature type="compositionally biased region" description="Polar residues" evidence="1">
    <location>
        <begin position="345"/>
        <end position="361"/>
    </location>
</feature>
<dbReference type="PANTHER" id="PTHR35894:SF1">
    <property type="entry name" value="PHOSPHORIBULOKINASE _ URIDINE KINASE FAMILY"/>
    <property type="match status" value="1"/>
</dbReference>
<dbReference type="AlphaFoldDB" id="A0A3B0XVN5"/>
<dbReference type="GO" id="GO:0042834">
    <property type="term" value="F:peptidoglycan binding"/>
    <property type="evidence" value="ECO:0007669"/>
    <property type="project" value="InterPro"/>
</dbReference>
<dbReference type="Pfam" id="PF05036">
    <property type="entry name" value="SPOR"/>
    <property type="match status" value="1"/>
</dbReference>
<gene>
    <name evidence="4" type="ORF">MNBD_GAMMA10-2678</name>
</gene>
<dbReference type="PROSITE" id="PS51724">
    <property type="entry name" value="SPOR"/>
    <property type="match status" value="1"/>
</dbReference>
<feature type="region of interest" description="Disordered" evidence="1">
    <location>
        <begin position="343"/>
        <end position="375"/>
    </location>
</feature>
<feature type="non-terminal residue" evidence="4">
    <location>
        <position position="1"/>
    </location>
</feature>
<keyword evidence="2" id="KW-0472">Membrane</keyword>
<evidence type="ECO:0000256" key="1">
    <source>
        <dbReference type="SAM" id="MobiDB-lite"/>
    </source>
</evidence>
<evidence type="ECO:0000256" key="2">
    <source>
        <dbReference type="SAM" id="Phobius"/>
    </source>
</evidence>
<accession>A0A3B0XVN5</accession>
<dbReference type="PANTHER" id="PTHR35894">
    <property type="entry name" value="GENERAL SECRETION PATHWAY PROTEIN A-RELATED"/>
    <property type="match status" value="1"/>
</dbReference>
<proteinExistence type="predicted"/>
<feature type="transmembrane region" description="Helical" evidence="2">
    <location>
        <begin position="206"/>
        <end position="226"/>
    </location>
</feature>
<dbReference type="InterPro" id="IPR027417">
    <property type="entry name" value="P-loop_NTPase"/>
</dbReference>
<dbReference type="Gene3D" id="3.30.70.1070">
    <property type="entry name" value="Sporulation related repeat"/>
    <property type="match status" value="1"/>
</dbReference>
<keyword evidence="2" id="KW-0812">Transmembrane</keyword>